<keyword evidence="1" id="KW-0805">Transcription regulation</keyword>
<dbReference type="Pfam" id="PF08279">
    <property type="entry name" value="HTH_11"/>
    <property type="match status" value="1"/>
</dbReference>
<evidence type="ECO:0000259" key="5">
    <source>
        <dbReference type="PROSITE" id="PS51000"/>
    </source>
</evidence>
<evidence type="ECO:0000256" key="2">
    <source>
        <dbReference type="ARBA" id="ARBA00023125"/>
    </source>
</evidence>
<dbReference type="InterPro" id="IPR018356">
    <property type="entry name" value="Tscrpt_reg_HTH_DeoR_CS"/>
</dbReference>
<feature type="region of interest" description="Disordered" evidence="4">
    <location>
        <begin position="40"/>
        <end position="74"/>
    </location>
</feature>
<dbReference type="PROSITE" id="PS52050">
    <property type="entry name" value="WYL"/>
    <property type="match status" value="1"/>
</dbReference>
<keyword evidence="2 6" id="KW-0238">DNA-binding</keyword>
<evidence type="ECO:0000313" key="7">
    <source>
        <dbReference type="Proteomes" id="UP000316196"/>
    </source>
</evidence>
<dbReference type="SUPFAM" id="SSF46785">
    <property type="entry name" value="Winged helix' DNA-binding domain"/>
    <property type="match status" value="1"/>
</dbReference>
<feature type="domain" description="HTH deoR-type" evidence="5">
    <location>
        <begin position="79"/>
        <end position="139"/>
    </location>
</feature>
<dbReference type="RefSeq" id="WP_170209887.1">
    <property type="nucleotide sequence ID" value="NZ_VFOR01000001.1"/>
</dbReference>
<dbReference type="InterPro" id="IPR013196">
    <property type="entry name" value="HTH_11"/>
</dbReference>
<feature type="compositionally biased region" description="Low complexity" evidence="4">
    <location>
        <begin position="43"/>
        <end position="59"/>
    </location>
</feature>
<evidence type="ECO:0000256" key="3">
    <source>
        <dbReference type="ARBA" id="ARBA00023163"/>
    </source>
</evidence>
<dbReference type="Proteomes" id="UP000316196">
    <property type="component" value="Unassembled WGS sequence"/>
</dbReference>
<dbReference type="InterPro" id="IPR001034">
    <property type="entry name" value="DeoR_HTH"/>
</dbReference>
<dbReference type="InterPro" id="IPR051534">
    <property type="entry name" value="CBASS_pafABC_assoc_protein"/>
</dbReference>
<dbReference type="Gene3D" id="1.10.10.10">
    <property type="entry name" value="Winged helix-like DNA-binding domain superfamily/Winged helix DNA-binding domain"/>
    <property type="match status" value="1"/>
</dbReference>
<organism evidence="6 7">
    <name type="scientific">Propioniferax innocua</name>
    <dbReference type="NCBI Taxonomy" id="1753"/>
    <lineage>
        <taxon>Bacteria</taxon>
        <taxon>Bacillati</taxon>
        <taxon>Actinomycetota</taxon>
        <taxon>Actinomycetes</taxon>
        <taxon>Propionibacteriales</taxon>
        <taxon>Propionibacteriaceae</taxon>
        <taxon>Propioniferax</taxon>
    </lineage>
</organism>
<keyword evidence="7" id="KW-1185">Reference proteome</keyword>
<dbReference type="PANTHER" id="PTHR34580:SF3">
    <property type="entry name" value="PROTEIN PAFB"/>
    <property type="match status" value="1"/>
</dbReference>
<evidence type="ECO:0000256" key="1">
    <source>
        <dbReference type="ARBA" id="ARBA00023015"/>
    </source>
</evidence>
<evidence type="ECO:0000313" key="6">
    <source>
        <dbReference type="EMBL" id="TQL62334.1"/>
    </source>
</evidence>
<dbReference type="PROSITE" id="PS00894">
    <property type="entry name" value="HTH_DEOR_1"/>
    <property type="match status" value="1"/>
</dbReference>
<dbReference type="GO" id="GO:0003700">
    <property type="term" value="F:DNA-binding transcription factor activity"/>
    <property type="evidence" value="ECO:0007669"/>
    <property type="project" value="InterPro"/>
</dbReference>
<evidence type="ECO:0000256" key="4">
    <source>
        <dbReference type="SAM" id="MobiDB-lite"/>
    </source>
</evidence>
<dbReference type="PANTHER" id="PTHR34580">
    <property type="match status" value="1"/>
</dbReference>
<dbReference type="InterPro" id="IPR036388">
    <property type="entry name" value="WH-like_DNA-bd_sf"/>
</dbReference>
<comment type="caution">
    <text evidence="6">The sequence shown here is derived from an EMBL/GenBank/DDBJ whole genome shotgun (WGS) entry which is preliminary data.</text>
</comment>
<name>A0A542ZPP1_9ACTN</name>
<dbReference type="AlphaFoldDB" id="A0A542ZPP1"/>
<dbReference type="InterPro" id="IPR036390">
    <property type="entry name" value="WH_DNA-bd_sf"/>
</dbReference>
<dbReference type="EMBL" id="VFOR01000001">
    <property type="protein sequence ID" value="TQL62334.1"/>
    <property type="molecule type" value="Genomic_DNA"/>
</dbReference>
<dbReference type="InterPro" id="IPR026881">
    <property type="entry name" value="WYL_dom"/>
</dbReference>
<accession>A0A542ZPP1</accession>
<dbReference type="PROSITE" id="PS51000">
    <property type="entry name" value="HTH_DEOR_2"/>
    <property type="match status" value="1"/>
</dbReference>
<proteinExistence type="predicted"/>
<sequence length="398" mass="43649">MGMVENSFMDKASYINKDSYIDKTSCIDLERCQGSDSNMGADLRTSTGVSLGTSTSLGTDPMMKTDSDTPSGVVVGSDPTARALGLLGLLQKRSHWRGADLADSLGVTHRTLRRDIQRLRDLGYKIDGAPGELGGYAMDRGHVLPPLLLDEDETVATTLALTVAASSIDSDYAGPALTALHKIQAGLPHHLGLRLEHLREAVEAMPSRGGASATTILTIIGTIRRQQRLTFTYTDRHENYSRRTVEPHWLFAKHGIWRLITFDLDKNEWRTFRLDRMSRLKSHSWRFAPRETATQLAARAAAPIPTDAYRHRAELVVYASLDHVTDAASDLQHEVSNVSDTHTLITVGGDSANDLAAWLAGFPLPFDLLGDEEVLHAVERLGARLSRAVLNAPSHDAR</sequence>
<dbReference type="GO" id="GO:0003677">
    <property type="term" value="F:DNA binding"/>
    <property type="evidence" value="ECO:0007669"/>
    <property type="project" value="UniProtKB-KW"/>
</dbReference>
<keyword evidence="3" id="KW-0804">Transcription</keyword>
<gene>
    <name evidence="6" type="ORF">FB460_0105</name>
</gene>
<dbReference type="Pfam" id="PF13280">
    <property type="entry name" value="WYL"/>
    <property type="match status" value="1"/>
</dbReference>
<protein>
    <submittedName>
        <fullName evidence="6">Putative DNA-binding transcriptional regulator YafY</fullName>
    </submittedName>
</protein>
<reference evidence="6 7" key="1">
    <citation type="submission" date="2019-06" db="EMBL/GenBank/DDBJ databases">
        <title>Sequencing the genomes of 1000 actinobacteria strains.</title>
        <authorList>
            <person name="Klenk H.-P."/>
        </authorList>
    </citation>
    <scope>NUCLEOTIDE SEQUENCE [LARGE SCALE GENOMIC DNA]</scope>
    <source>
        <strain evidence="6 7">DSM 8251</strain>
    </source>
</reference>